<comment type="caution">
    <text evidence="2">The sequence shown here is derived from an EMBL/GenBank/DDBJ whole genome shotgun (WGS) entry which is preliminary data.</text>
</comment>
<dbReference type="Proteomes" id="UP001594351">
    <property type="component" value="Unassembled WGS sequence"/>
</dbReference>
<feature type="compositionally biased region" description="Basic residues" evidence="1">
    <location>
        <begin position="161"/>
        <end position="173"/>
    </location>
</feature>
<protein>
    <recommendedName>
        <fullName evidence="4">DUF4440 domain-containing protein</fullName>
    </recommendedName>
</protein>
<evidence type="ECO:0008006" key="4">
    <source>
        <dbReference type="Google" id="ProtNLM"/>
    </source>
</evidence>
<gene>
    <name evidence="2" type="ORF">ACFL27_11500</name>
</gene>
<organism evidence="2 3">
    <name type="scientific">candidate division CSSED10-310 bacterium</name>
    <dbReference type="NCBI Taxonomy" id="2855610"/>
    <lineage>
        <taxon>Bacteria</taxon>
        <taxon>Bacteria division CSSED10-310</taxon>
    </lineage>
</organism>
<accession>A0ABV6YX75</accession>
<keyword evidence="3" id="KW-1185">Reference proteome</keyword>
<evidence type="ECO:0000313" key="3">
    <source>
        <dbReference type="Proteomes" id="UP001594351"/>
    </source>
</evidence>
<feature type="region of interest" description="Disordered" evidence="1">
    <location>
        <begin position="154"/>
        <end position="173"/>
    </location>
</feature>
<proteinExistence type="predicted"/>
<dbReference type="EMBL" id="JBHPBY010000126">
    <property type="protein sequence ID" value="MFC1850809.1"/>
    <property type="molecule type" value="Genomic_DNA"/>
</dbReference>
<evidence type="ECO:0000256" key="1">
    <source>
        <dbReference type="SAM" id="MobiDB-lite"/>
    </source>
</evidence>
<evidence type="ECO:0000313" key="2">
    <source>
        <dbReference type="EMBL" id="MFC1850809.1"/>
    </source>
</evidence>
<sequence>MRKIHVIVAVLAVLCLALFLFGSRYGFKMGNIMIAPSGDKKLLEQLSHSFWEDIQFKDFDTAASYHEPEIQKTLDIGYLLERLFMVKPEYLDIRNIEIQEVDIDSSGDRGRVRTKLLLHILNTKKTKEPKCILYWYKKNNKWFMRLESSLRPVEEDEEKKKNRRKKRAIEKIY</sequence>
<reference evidence="2 3" key="1">
    <citation type="submission" date="2024-09" db="EMBL/GenBank/DDBJ databases">
        <title>Laminarin stimulates single cell rates of sulfate reduction while oxygen inhibits transcriptomic activity in coastal marine sediment.</title>
        <authorList>
            <person name="Lindsay M."/>
            <person name="Orcutt B."/>
            <person name="Emerson D."/>
            <person name="Stepanauskas R."/>
            <person name="D'Angelo T."/>
        </authorList>
    </citation>
    <scope>NUCLEOTIDE SEQUENCE [LARGE SCALE GENOMIC DNA]</scope>
    <source>
        <strain evidence="2">SAG AM-311-K15</strain>
    </source>
</reference>
<name>A0ABV6YX75_UNCC1</name>